<accession>A0A1M2VKF4</accession>
<evidence type="ECO:0000256" key="2">
    <source>
        <dbReference type="SAM" id="SignalP"/>
    </source>
</evidence>
<proteinExistence type="predicted"/>
<reference evidence="3 4" key="1">
    <citation type="submission" date="2016-10" db="EMBL/GenBank/DDBJ databases">
        <title>Genome sequence of the basidiomycete white-rot fungus Trametes pubescens.</title>
        <authorList>
            <person name="Makela M.R."/>
            <person name="Granchi Z."/>
            <person name="Peng M."/>
            <person name="De Vries R.P."/>
            <person name="Grigoriev I."/>
            <person name="Riley R."/>
            <person name="Hilden K."/>
        </authorList>
    </citation>
    <scope>NUCLEOTIDE SEQUENCE [LARGE SCALE GENOMIC DNA]</scope>
    <source>
        <strain evidence="3 4">FBCC735</strain>
    </source>
</reference>
<evidence type="ECO:0000313" key="3">
    <source>
        <dbReference type="EMBL" id="OJT08084.1"/>
    </source>
</evidence>
<feature type="region of interest" description="Disordered" evidence="1">
    <location>
        <begin position="158"/>
        <end position="247"/>
    </location>
</feature>
<feature type="chain" id="PRO_5013064156" evidence="2">
    <location>
        <begin position="18"/>
        <end position="279"/>
    </location>
</feature>
<keyword evidence="4" id="KW-1185">Reference proteome</keyword>
<dbReference type="AlphaFoldDB" id="A0A1M2VKF4"/>
<name>A0A1M2VKF4_TRAPU</name>
<dbReference type="EMBL" id="MNAD01001083">
    <property type="protein sequence ID" value="OJT08084.1"/>
    <property type="molecule type" value="Genomic_DNA"/>
</dbReference>
<dbReference type="STRING" id="154538.A0A1M2VKF4"/>
<protein>
    <submittedName>
        <fullName evidence="3">Uncharacterized protein</fullName>
    </submittedName>
</protein>
<comment type="caution">
    <text evidence="3">The sequence shown here is derived from an EMBL/GenBank/DDBJ whole genome shotgun (WGS) entry which is preliminary data.</text>
</comment>
<feature type="compositionally biased region" description="Low complexity" evidence="1">
    <location>
        <begin position="158"/>
        <end position="182"/>
    </location>
</feature>
<evidence type="ECO:0000313" key="4">
    <source>
        <dbReference type="Proteomes" id="UP000184267"/>
    </source>
</evidence>
<feature type="signal peptide" evidence="2">
    <location>
        <begin position="1"/>
        <end position="17"/>
    </location>
</feature>
<sequence>MQVASLVLAFAVGASRAKPVYLANRDAVAPPITNPTAQTVWRTGETQTVTWDVSALNGSLPSNPLAEIILGTLTPDGDEHLMFQTPLVSGFPLLGGNVTLTVPSVPSGETYIVCRTPFFFPLGIDVDLTDRRMYLVFGTSDDISPMFTIIGTDASSSTVASSASSSSAPSPSGPASSTTSVVDESSAIPAATTGTTSVVSATPTSPSSSTTARTNPPPASLSGSTDSASATTGNATAAAVSSPSGSASAAAGTSGALRIGVQGHLWCFCLASVLALALS</sequence>
<keyword evidence="2" id="KW-0732">Signal</keyword>
<dbReference type="OrthoDB" id="2339190at2759"/>
<evidence type="ECO:0000256" key="1">
    <source>
        <dbReference type="SAM" id="MobiDB-lite"/>
    </source>
</evidence>
<dbReference type="Proteomes" id="UP000184267">
    <property type="component" value="Unassembled WGS sequence"/>
</dbReference>
<organism evidence="3 4">
    <name type="scientific">Trametes pubescens</name>
    <name type="common">White-rot fungus</name>
    <dbReference type="NCBI Taxonomy" id="154538"/>
    <lineage>
        <taxon>Eukaryota</taxon>
        <taxon>Fungi</taxon>
        <taxon>Dikarya</taxon>
        <taxon>Basidiomycota</taxon>
        <taxon>Agaricomycotina</taxon>
        <taxon>Agaricomycetes</taxon>
        <taxon>Polyporales</taxon>
        <taxon>Polyporaceae</taxon>
        <taxon>Trametes</taxon>
    </lineage>
</organism>
<dbReference type="OMA" id="VPPREDY"/>
<feature type="compositionally biased region" description="Low complexity" evidence="1">
    <location>
        <begin position="189"/>
        <end position="247"/>
    </location>
</feature>
<gene>
    <name evidence="3" type="ORF">TRAPUB_1019</name>
</gene>